<name>A0A261SBT3_9BORD</name>
<evidence type="ECO:0000256" key="6">
    <source>
        <dbReference type="ARBA" id="ARBA00022989"/>
    </source>
</evidence>
<dbReference type="OrthoDB" id="32289at2"/>
<dbReference type="Proteomes" id="UP000216020">
    <property type="component" value="Unassembled WGS sequence"/>
</dbReference>
<dbReference type="EMBL" id="NEVM01000002">
    <property type="protein sequence ID" value="OZI34854.1"/>
    <property type="molecule type" value="Genomic_DNA"/>
</dbReference>
<accession>A0A261SBT3</accession>
<feature type="transmembrane region" description="Helical" evidence="9">
    <location>
        <begin position="257"/>
        <end position="278"/>
    </location>
</feature>
<organism evidence="10 11">
    <name type="scientific">Bordetella genomosp. 10</name>
    <dbReference type="NCBI Taxonomy" id="1416804"/>
    <lineage>
        <taxon>Bacteria</taxon>
        <taxon>Pseudomonadati</taxon>
        <taxon>Pseudomonadota</taxon>
        <taxon>Betaproteobacteria</taxon>
        <taxon>Burkholderiales</taxon>
        <taxon>Alcaligenaceae</taxon>
        <taxon>Bordetella</taxon>
    </lineage>
</organism>
<feature type="transmembrane region" description="Helical" evidence="9">
    <location>
        <begin position="12"/>
        <end position="32"/>
    </location>
</feature>
<protein>
    <submittedName>
        <fullName evidence="10">Branched-chain amino acid ABC transporter permease</fullName>
    </submittedName>
</protein>
<dbReference type="InterPro" id="IPR001851">
    <property type="entry name" value="ABC_transp_permease"/>
</dbReference>
<feature type="transmembrane region" description="Helical" evidence="9">
    <location>
        <begin position="188"/>
        <end position="214"/>
    </location>
</feature>
<evidence type="ECO:0000313" key="10">
    <source>
        <dbReference type="EMBL" id="OZI34854.1"/>
    </source>
</evidence>
<evidence type="ECO:0000256" key="1">
    <source>
        <dbReference type="ARBA" id="ARBA00004651"/>
    </source>
</evidence>
<gene>
    <name evidence="10" type="ORF">CAL29_15435</name>
</gene>
<comment type="similarity">
    <text evidence="8">Belongs to the binding-protein-dependent transport system permease family. LivHM subfamily.</text>
</comment>
<dbReference type="PANTHER" id="PTHR11795">
    <property type="entry name" value="BRANCHED-CHAIN AMINO ACID TRANSPORT SYSTEM PERMEASE PROTEIN LIVH"/>
    <property type="match status" value="1"/>
</dbReference>
<comment type="caution">
    <text evidence="10">The sequence shown here is derived from an EMBL/GenBank/DDBJ whole genome shotgun (WGS) entry which is preliminary data.</text>
</comment>
<sequence>MDWTLLATQATVNGLIVGLLYLLMAVGFTLVFGVMRMVNFAHGEFYMLGAFGAYFLTGSLELPFMAAVALTFAGAVAGGALLEWGVLQPFRRDELNGMIATIGLAMILQNAALMWFGPDPLSMPPVAEGVTRLGKVVIPTARLYVVLFACVVLALLYGFLRYSRPGRALRAVVEDTEIAAIQGIRSRIYYPLGFGLGVGLAAVAGALMAPLFSVSPFVGAAPLLKAFIVVILGGLGSIPGAAAAGLLLGLVESYASLLLSGSTADMLIFAIVIVMLVARPKGLLGRGEA</sequence>
<dbReference type="PANTHER" id="PTHR11795:SF447">
    <property type="entry name" value="ABC TRANSPORTER PERMEASE PROTEIN"/>
    <property type="match status" value="1"/>
</dbReference>
<evidence type="ECO:0000256" key="5">
    <source>
        <dbReference type="ARBA" id="ARBA00022970"/>
    </source>
</evidence>
<comment type="subcellular location">
    <subcellularLocation>
        <location evidence="1">Cell membrane</location>
        <topology evidence="1">Multi-pass membrane protein</topology>
    </subcellularLocation>
</comment>
<dbReference type="GO" id="GO:0022857">
    <property type="term" value="F:transmembrane transporter activity"/>
    <property type="evidence" value="ECO:0007669"/>
    <property type="project" value="InterPro"/>
</dbReference>
<dbReference type="RefSeq" id="WP_094853846.1">
    <property type="nucleotide sequence ID" value="NZ_NEVM01000002.1"/>
</dbReference>
<keyword evidence="2" id="KW-0813">Transport</keyword>
<evidence type="ECO:0000256" key="2">
    <source>
        <dbReference type="ARBA" id="ARBA00022448"/>
    </source>
</evidence>
<keyword evidence="3" id="KW-1003">Cell membrane</keyword>
<dbReference type="AlphaFoldDB" id="A0A261SBT3"/>
<evidence type="ECO:0000313" key="11">
    <source>
        <dbReference type="Proteomes" id="UP000216020"/>
    </source>
</evidence>
<feature type="transmembrane region" description="Helical" evidence="9">
    <location>
        <begin position="62"/>
        <end position="86"/>
    </location>
</feature>
<keyword evidence="5" id="KW-0029">Amino-acid transport</keyword>
<dbReference type="GO" id="GO:0005886">
    <property type="term" value="C:plasma membrane"/>
    <property type="evidence" value="ECO:0007669"/>
    <property type="project" value="UniProtKB-SubCell"/>
</dbReference>
<feature type="transmembrane region" description="Helical" evidence="9">
    <location>
        <begin position="136"/>
        <end position="160"/>
    </location>
</feature>
<evidence type="ECO:0000256" key="8">
    <source>
        <dbReference type="ARBA" id="ARBA00037998"/>
    </source>
</evidence>
<dbReference type="Pfam" id="PF02653">
    <property type="entry name" value="BPD_transp_2"/>
    <property type="match status" value="1"/>
</dbReference>
<evidence type="ECO:0000256" key="7">
    <source>
        <dbReference type="ARBA" id="ARBA00023136"/>
    </source>
</evidence>
<reference evidence="11" key="1">
    <citation type="submission" date="2017-05" db="EMBL/GenBank/DDBJ databases">
        <title>Complete and WGS of Bordetella genogroups.</title>
        <authorList>
            <person name="Spilker T."/>
            <person name="Lipuma J."/>
        </authorList>
    </citation>
    <scope>NUCLEOTIDE SEQUENCE [LARGE SCALE GENOMIC DNA]</scope>
    <source>
        <strain evidence="11">AU16122</strain>
    </source>
</reference>
<dbReference type="CDD" id="cd06582">
    <property type="entry name" value="TM_PBP1_LivH_like"/>
    <property type="match status" value="1"/>
</dbReference>
<keyword evidence="4 9" id="KW-0812">Transmembrane</keyword>
<evidence type="ECO:0000256" key="3">
    <source>
        <dbReference type="ARBA" id="ARBA00022475"/>
    </source>
</evidence>
<keyword evidence="11" id="KW-1185">Reference proteome</keyword>
<keyword evidence="7 9" id="KW-0472">Membrane</keyword>
<feature type="transmembrane region" description="Helical" evidence="9">
    <location>
        <begin position="98"/>
        <end position="116"/>
    </location>
</feature>
<feature type="transmembrane region" description="Helical" evidence="9">
    <location>
        <begin position="226"/>
        <end position="250"/>
    </location>
</feature>
<keyword evidence="6 9" id="KW-1133">Transmembrane helix</keyword>
<evidence type="ECO:0000256" key="9">
    <source>
        <dbReference type="SAM" id="Phobius"/>
    </source>
</evidence>
<evidence type="ECO:0000256" key="4">
    <source>
        <dbReference type="ARBA" id="ARBA00022692"/>
    </source>
</evidence>
<dbReference type="GO" id="GO:0006865">
    <property type="term" value="P:amino acid transport"/>
    <property type="evidence" value="ECO:0007669"/>
    <property type="project" value="UniProtKB-KW"/>
</dbReference>
<dbReference type="InterPro" id="IPR052157">
    <property type="entry name" value="BCAA_transport_permease"/>
</dbReference>
<proteinExistence type="inferred from homology"/>